<dbReference type="Gene3D" id="3.90.660.10">
    <property type="match status" value="1"/>
</dbReference>
<comment type="caution">
    <text evidence="1">The sequence shown here is derived from an EMBL/GenBank/DDBJ whole genome shotgun (WGS) entry which is preliminary data.</text>
</comment>
<evidence type="ECO:0000313" key="2">
    <source>
        <dbReference type="Proteomes" id="UP000824469"/>
    </source>
</evidence>
<feature type="non-terminal residue" evidence="1">
    <location>
        <position position="357"/>
    </location>
</feature>
<name>A0AA38GKE6_TAXCH</name>
<feature type="non-terminal residue" evidence="1">
    <location>
        <position position="1"/>
    </location>
</feature>
<evidence type="ECO:0000313" key="1">
    <source>
        <dbReference type="EMBL" id="KAH9322680.1"/>
    </source>
</evidence>
<dbReference type="AlphaFoldDB" id="A0AA38GKE6"/>
<proteinExistence type="predicted"/>
<dbReference type="OMA" id="MQLCSLW"/>
<dbReference type="InterPro" id="IPR036188">
    <property type="entry name" value="FAD/NAD-bd_sf"/>
</dbReference>
<dbReference type="SUPFAM" id="SSF51905">
    <property type="entry name" value="FAD/NAD(P)-binding domain"/>
    <property type="match status" value="1"/>
</dbReference>
<dbReference type="EMBL" id="JAHRHJ020000003">
    <property type="protein sequence ID" value="KAH9322680.1"/>
    <property type="molecule type" value="Genomic_DNA"/>
</dbReference>
<dbReference type="Gene3D" id="3.50.50.60">
    <property type="entry name" value="FAD/NAD(P)-binding domain"/>
    <property type="match status" value="1"/>
</dbReference>
<gene>
    <name evidence="1" type="ORF">KI387_017319</name>
</gene>
<accession>A0AA38GKE6</accession>
<dbReference type="Proteomes" id="UP000824469">
    <property type="component" value="Unassembled WGS sequence"/>
</dbReference>
<protein>
    <submittedName>
        <fullName evidence="1">Uncharacterized protein</fullName>
    </submittedName>
</protein>
<dbReference type="PANTHER" id="PTHR16128:SF8">
    <property type="entry name" value="EXPRESSED PROTEIN"/>
    <property type="match status" value="1"/>
</dbReference>
<sequence length="357" mass="39000">GIHGLGGRMGTRQIDPNHLVFDHAAQFFTVSDPKFKKFVDGWISKGVVKEWKGQVCKLNPGGQSIPLPPAVRYIGTDGMRPLADSMLSQSHLVNVVRPCWISKLEPFNGMWHLTENTKSRGAFDTIVIAHNGKCANRLLASAGVPLLAKQMKRLELSSIWALIAAFDEPLPLPKGLEDIAFEGAFVGGVDALSWMANNTKKLFPSQNHGPYCWTFFSTAAYGKRNKVPQENIPNVKAEKVKEEMLQGVEIALGLQEGSLQRPFYSRVQLWGAALPTNTPGIPCIFDTYGRAGICGDWLLGSSLEAAALSGMALAHQIADYFTSGGSNPDEFCVGLQKEFTHINGHDIGQFPGTEMFQ</sequence>
<dbReference type="PANTHER" id="PTHR16128">
    <property type="entry name" value="FAD/NAD(P)-BINDING OXIDOREDUCTASE FAMILY PROTEIN"/>
    <property type="match status" value="1"/>
</dbReference>
<reference evidence="1 2" key="1">
    <citation type="journal article" date="2021" name="Nat. Plants">
        <title>The Taxus genome provides insights into paclitaxel biosynthesis.</title>
        <authorList>
            <person name="Xiong X."/>
            <person name="Gou J."/>
            <person name="Liao Q."/>
            <person name="Li Y."/>
            <person name="Zhou Q."/>
            <person name="Bi G."/>
            <person name="Li C."/>
            <person name="Du R."/>
            <person name="Wang X."/>
            <person name="Sun T."/>
            <person name="Guo L."/>
            <person name="Liang H."/>
            <person name="Lu P."/>
            <person name="Wu Y."/>
            <person name="Zhang Z."/>
            <person name="Ro D.K."/>
            <person name="Shang Y."/>
            <person name="Huang S."/>
            <person name="Yan J."/>
        </authorList>
    </citation>
    <scope>NUCLEOTIDE SEQUENCE [LARGE SCALE GENOMIC DNA]</scope>
    <source>
        <strain evidence="1">Ta-2019</strain>
    </source>
</reference>
<keyword evidence="2" id="KW-1185">Reference proteome</keyword>
<organism evidence="1 2">
    <name type="scientific">Taxus chinensis</name>
    <name type="common">Chinese yew</name>
    <name type="synonym">Taxus wallichiana var. chinensis</name>
    <dbReference type="NCBI Taxonomy" id="29808"/>
    <lineage>
        <taxon>Eukaryota</taxon>
        <taxon>Viridiplantae</taxon>
        <taxon>Streptophyta</taxon>
        <taxon>Embryophyta</taxon>
        <taxon>Tracheophyta</taxon>
        <taxon>Spermatophyta</taxon>
        <taxon>Pinopsida</taxon>
        <taxon>Pinidae</taxon>
        <taxon>Conifers II</taxon>
        <taxon>Cupressales</taxon>
        <taxon>Taxaceae</taxon>
        <taxon>Taxus</taxon>
    </lineage>
</organism>